<feature type="signal peptide" evidence="1">
    <location>
        <begin position="1"/>
        <end position="29"/>
    </location>
</feature>
<protein>
    <recommendedName>
        <fullName evidence="4">Bulb-type lectin domain-containing protein</fullName>
    </recommendedName>
</protein>
<dbReference type="RefSeq" id="WP_244675514.1">
    <property type="nucleotide sequence ID" value="NZ_CP095046.1"/>
</dbReference>
<dbReference type="SUPFAM" id="SSF101898">
    <property type="entry name" value="NHL repeat"/>
    <property type="match status" value="1"/>
</dbReference>
<dbReference type="Proteomes" id="UP000831796">
    <property type="component" value="Chromosome"/>
</dbReference>
<dbReference type="InterPro" id="IPR011042">
    <property type="entry name" value="6-blade_b-propeller_TolB-like"/>
</dbReference>
<keyword evidence="3" id="KW-1185">Reference proteome</keyword>
<evidence type="ECO:0000313" key="3">
    <source>
        <dbReference type="Proteomes" id="UP000831796"/>
    </source>
</evidence>
<sequence length="412" mass="41878">MSFSTSFKPLLPRLGLLALLGLTSLATQAQTAPTWASVQRVGAATANSGSFGRKIALAPDGSQFVTGFFEGTITLGTVTLTEGPGAGDGHMFLAKYNPDGTVAWATALESSNGDVYSNVAADAAGNVYIVGYFADDLTLGSTTLTSDGNDAYIAKYNGQGVLQWVRQGGSEGAFAQGVAVDASGNVLIAGDFNDAISFGGPTVTGEGIFLARLSPTGTVVQTNVIGTLGLANDLALDAAGNAYITGSFGQTASFGTISLTSAGESDMYVCKVSPAGVILWAQRDGDAFEDSGLSVAVDANGNPVVAGFYNGVDIGNDNDSGIYVARFTTQGSPVWTKRIKPSALGEYVANEVAYDNRGGYYVTGGFQGTAAFGSTVLNSVGKACSWPASTAPATCCGPIKPTALLPTTFPPA</sequence>
<feature type="chain" id="PRO_5035788647" description="Bulb-type lectin domain-containing protein" evidence="1">
    <location>
        <begin position="30"/>
        <end position="412"/>
    </location>
</feature>
<name>A0A8T9Q9D2_9BACT</name>
<reference evidence="2" key="1">
    <citation type="submission" date="2022-04" db="EMBL/GenBank/DDBJ databases">
        <title>Hymenobacter sp. isolated from the air.</title>
        <authorList>
            <person name="Won M."/>
            <person name="Lee C.-M."/>
            <person name="Woen H.-Y."/>
            <person name="Kwon S.-W."/>
        </authorList>
    </citation>
    <scope>NUCLEOTIDE SEQUENCE</scope>
    <source>
        <strain evidence="2">5116S-3</strain>
    </source>
</reference>
<evidence type="ECO:0000313" key="2">
    <source>
        <dbReference type="EMBL" id="UOQ72119.1"/>
    </source>
</evidence>
<evidence type="ECO:0000256" key="1">
    <source>
        <dbReference type="SAM" id="SignalP"/>
    </source>
</evidence>
<dbReference type="KEGG" id="hcu:MUN79_26725"/>
<dbReference type="EMBL" id="CP095046">
    <property type="protein sequence ID" value="UOQ72119.1"/>
    <property type="molecule type" value="Genomic_DNA"/>
</dbReference>
<dbReference type="PANTHER" id="PTHR35580:SF1">
    <property type="entry name" value="PHYTASE-LIKE DOMAIN-CONTAINING PROTEIN"/>
    <property type="match status" value="1"/>
</dbReference>
<gene>
    <name evidence="2" type="ORF">MUN79_26725</name>
</gene>
<dbReference type="Gene3D" id="2.120.10.30">
    <property type="entry name" value="TolB, C-terminal domain"/>
    <property type="match status" value="1"/>
</dbReference>
<keyword evidence="1" id="KW-0732">Signal</keyword>
<organism evidence="2 3">
    <name type="scientific">Hymenobacter cellulosilyticus</name>
    <dbReference type="NCBI Taxonomy" id="2932248"/>
    <lineage>
        <taxon>Bacteria</taxon>
        <taxon>Pseudomonadati</taxon>
        <taxon>Bacteroidota</taxon>
        <taxon>Cytophagia</taxon>
        <taxon>Cytophagales</taxon>
        <taxon>Hymenobacteraceae</taxon>
        <taxon>Hymenobacter</taxon>
    </lineage>
</organism>
<accession>A0A8T9Q9D2</accession>
<dbReference type="PANTHER" id="PTHR35580">
    <property type="entry name" value="CELL SURFACE GLYCOPROTEIN (S-LAYER PROTEIN)-LIKE PROTEIN"/>
    <property type="match status" value="1"/>
</dbReference>
<dbReference type="InterPro" id="IPR052918">
    <property type="entry name" value="Motility_Chemotaxis_Reg"/>
</dbReference>
<proteinExistence type="predicted"/>
<dbReference type="AlphaFoldDB" id="A0A8T9Q9D2"/>
<evidence type="ECO:0008006" key="4">
    <source>
        <dbReference type="Google" id="ProtNLM"/>
    </source>
</evidence>